<proteinExistence type="predicted"/>
<evidence type="ECO:0000313" key="1">
    <source>
        <dbReference type="EMBL" id="VVW19334.1"/>
    </source>
</evidence>
<sequence>MTQLARRPTDRRQPLLKKEPSTCAHFAEVAGGTTAECAAVCCCCPCGLVNLLVLTVVRLPAGLCRKALKKKKKRRVAGKKKMVLLHERKREDTRLSQVHPAPPNSAAAPAACLDELPKTGTCLDELPKTEACLDELPKTEASPIDDEEWVKLYTGFWRNPSERE</sequence>
<dbReference type="Gramene" id="NC3G0226170.1">
    <property type="protein sequence ID" value="NC3G0226170.1:cds"/>
    <property type="gene ID" value="NC3G0226170"/>
</dbReference>
<dbReference type="EMBL" id="LR721781">
    <property type="protein sequence ID" value="VVW19334.1"/>
    <property type="molecule type" value="Genomic_DNA"/>
</dbReference>
<dbReference type="PANTHER" id="PTHR33264:SF69">
    <property type="entry name" value="WRKY DOMAIN-CONTAINING PROTEIN"/>
    <property type="match status" value="1"/>
</dbReference>
<accession>A0A5K1BTC6</accession>
<name>A0A5K1BTC6_9MAGN</name>
<dbReference type="AlphaFoldDB" id="A0A5K1BTC6"/>
<dbReference type="PANTHER" id="PTHR33264">
    <property type="entry name" value="EXPRESSED PROTEIN"/>
    <property type="match status" value="1"/>
</dbReference>
<reference evidence="1" key="1">
    <citation type="submission" date="2019-09" db="EMBL/GenBank/DDBJ databases">
        <authorList>
            <person name="Zhang L."/>
        </authorList>
    </citation>
    <scope>NUCLEOTIDE SEQUENCE</scope>
</reference>
<protein>
    <submittedName>
        <fullName evidence="1">Uncharacterized protein</fullName>
    </submittedName>
</protein>
<organism evidence="1">
    <name type="scientific">Nymphaea colorata</name>
    <name type="common">pocket water lily</name>
    <dbReference type="NCBI Taxonomy" id="210225"/>
    <lineage>
        <taxon>Eukaryota</taxon>
        <taxon>Viridiplantae</taxon>
        <taxon>Streptophyta</taxon>
        <taxon>Embryophyta</taxon>
        <taxon>Tracheophyta</taxon>
        <taxon>Spermatophyta</taxon>
        <taxon>Magnoliopsida</taxon>
        <taxon>Nymphaeales</taxon>
        <taxon>Nymphaeaceae</taxon>
        <taxon>Nymphaea</taxon>
    </lineage>
</organism>
<gene>
    <name evidence="1" type="ORF">NYM_LOCUS15922</name>
</gene>